<keyword evidence="6 14" id="KW-0812">Transmembrane</keyword>
<evidence type="ECO:0000256" key="4">
    <source>
        <dbReference type="ARBA" id="ARBA00006335"/>
    </source>
</evidence>
<dbReference type="PANTHER" id="PTHR16320">
    <property type="entry name" value="SPHINGOMYELINASE FAMILY MEMBER"/>
    <property type="match status" value="1"/>
</dbReference>
<dbReference type="EC" id="3.1.4.12" evidence="5"/>
<comment type="similarity">
    <text evidence="4">Belongs to the neutral sphingomyelinase family.</text>
</comment>
<evidence type="ECO:0000259" key="15">
    <source>
        <dbReference type="Pfam" id="PF03372"/>
    </source>
</evidence>
<keyword evidence="11 14" id="KW-1133">Transmembrane helix</keyword>
<comment type="pathway">
    <text evidence="2">Lipid metabolism; sphingolipid metabolism.</text>
</comment>
<protein>
    <recommendedName>
        <fullName evidence="5">sphingomyelin phosphodiesterase</fullName>
        <ecNumber evidence="5">3.1.4.12</ecNumber>
    </recommendedName>
</protein>
<evidence type="ECO:0000256" key="1">
    <source>
        <dbReference type="ARBA" id="ARBA00004141"/>
    </source>
</evidence>
<evidence type="ECO:0000256" key="10">
    <source>
        <dbReference type="ARBA" id="ARBA00022919"/>
    </source>
</evidence>
<evidence type="ECO:0000313" key="16">
    <source>
        <dbReference type="EMBL" id="KAK8383545.1"/>
    </source>
</evidence>
<dbReference type="GO" id="GO:0006665">
    <property type="term" value="P:sphingolipid metabolic process"/>
    <property type="evidence" value="ECO:0007669"/>
    <property type="project" value="UniProtKB-KW"/>
</dbReference>
<sequence length="462" mass="51614">MTVPERAQKDSNMAVEVKVLTLNVWGIPGISKDREARMEAIVQQLVTGNEEYDFVFLQEVWSKADYTFIASKVNKVLPYSHTFYSGCVGSGLCVLSRSPITEVHYHRFALNGYPHKLLHGDWWGGKGVALCRTVRHGVPMLLATTHFISSPQHQRMGVCVRLCGSVPGKEVEEKIPIVNKFHAEYNPQEDEYVHHRLTQAFETSELIRFAKKTEEVLICAGDFNCIPTDFAYRMVKFYAGLVDTYTDSPCKTPGSCGETNQTPANSYTNVKTLITNPSGNRIDYIFYQASSTHKVKTKLCDQPWPQRVPQRDFSFSDHEAVRAIITITPVKDEDATENITELQAQTDALLEGAAVCEQGLKKVACNRRLYLTLAGLVLGLELAYLAVLSLDLSLGALMGLSVLSMAGMLLLAYLLHMGTVFSHLEYSGVQAARLAIKCHLEKLTERNAQVEQERKHSSSFIK</sequence>
<evidence type="ECO:0000313" key="17">
    <source>
        <dbReference type="Proteomes" id="UP001487740"/>
    </source>
</evidence>
<keyword evidence="17" id="KW-1185">Reference proteome</keyword>
<reference evidence="16 17" key="1">
    <citation type="submission" date="2023-03" db="EMBL/GenBank/DDBJ databases">
        <title>High-quality genome of Scylla paramamosain provides insights in environmental adaptation.</title>
        <authorList>
            <person name="Zhang L."/>
        </authorList>
    </citation>
    <scope>NUCLEOTIDE SEQUENCE [LARGE SCALE GENOMIC DNA]</scope>
    <source>
        <strain evidence="16">LZ_2023a</strain>
        <tissue evidence="16">Muscle</tissue>
    </source>
</reference>
<evidence type="ECO:0000256" key="11">
    <source>
        <dbReference type="ARBA" id="ARBA00022989"/>
    </source>
</evidence>
<organism evidence="16 17">
    <name type="scientific">Scylla paramamosain</name>
    <name type="common">Mud crab</name>
    <dbReference type="NCBI Taxonomy" id="85552"/>
    <lineage>
        <taxon>Eukaryota</taxon>
        <taxon>Metazoa</taxon>
        <taxon>Ecdysozoa</taxon>
        <taxon>Arthropoda</taxon>
        <taxon>Crustacea</taxon>
        <taxon>Multicrustacea</taxon>
        <taxon>Malacostraca</taxon>
        <taxon>Eumalacostraca</taxon>
        <taxon>Eucarida</taxon>
        <taxon>Decapoda</taxon>
        <taxon>Pleocyemata</taxon>
        <taxon>Brachyura</taxon>
        <taxon>Eubrachyura</taxon>
        <taxon>Portunoidea</taxon>
        <taxon>Portunidae</taxon>
        <taxon>Portuninae</taxon>
        <taxon>Scylla</taxon>
    </lineage>
</organism>
<dbReference type="EMBL" id="JARAKH010000036">
    <property type="protein sequence ID" value="KAK8383545.1"/>
    <property type="molecule type" value="Genomic_DNA"/>
</dbReference>
<evidence type="ECO:0000256" key="8">
    <source>
        <dbReference type="ARBA" id="ARBA00022801"/>
    </source>
</evidence>
<dbReference type="Proteomes" id="UP001487740">
    <property type="component" value="Unassembled WGS sequence"/>
</dbReference>
<feature type="transmembrane region" description="Helical" evidence="14">
    <location>
        <begin position="394"/>
        <end position="415"/>
    </location>
</feature>
<keyword evidence="10" id="KW-0746">Sphingolipid metabolism</keyword>
<dbReference type="PANTHER" id="PTHR16320:SF24">
    <property type="entry name" value="PHOSPHODIESTERASE, PUTATIVE-RELATED"/>
    <property type="match status" value="1"/>
</dbReference>
<comment type="subcellular location">
    <subcellularLocation>
        <location evidence="1">Membrane</location>
        <topology evidence="1">Multi-pass membrane protein</topology>
    </subcellularLocation>
</comment>
<feature type="domain" description="Endonuclease/exonuclease/phosphatase" evidence="15">
    <location>
        <begin position="20"/>
        <end position="318"/>
    </location>
</feature>
<keyword evidence="12" id="KW-0443">Lipid metabolism</keyword>
<evidence type="ECO:0000256" key="6">
    <source>
        <dbReference type="ARBA" id="ARBA00022692"/>
    </source>
</evidence>
<gene>
    <name evidence="16" type="ORF">O3P69_015777</name>
</gene>
<proteinExistence type="inferred from homology"/>
<dbReference type="GO" id="GO:0046872">
    <property type="term" value="F:metal ion binding"/>
    <property type="evidence" value="ECO:0007669"/>
    <property type="project" value="UniProtKB-KW"/>
</dbReference>
<comment type="pathway">
    <text evidence="3">Sphingolipid metabolism.</text>
</comment>
<evidence type="ECO:0000256" key="5">
    <source>
        <dbReference type="ARBA" id="ARBA00012369"/>
    </source>
</evidence>
<keyword evidence="7" id="KW-0479">Metal-binding</keyword>
<accession>A0AAW0T7J7</accession>
<evidence type="ECO:0000256" key="12">
    <source>
        <dbReference type="ARBA" id="ARBA00023098"/>
    </source>
</evidence>
<evidence type="ECO:0000256" key="13">
    <source>
        <dbReference type="ARBA" id="ARBA00023136"/>
    </source>
</evidence>
<dbReference type="SUPFAM" id="SSF56219">
    <property type="entry name" value="DNase I-like"/>
    <property type="match status" value="1"/>
</dbReference>
<evidence type="ECO:0000256" key="14">
    <source>
        <dbReference type="SAM" id="Phobius"/>
    </source>
</evidence>
<dbReference type="InterPro" id="IPR038772">
    <property type="entry name" value="Sph/SMPD2-like"/>
</dbReference>
<keyword evidence="9" id="KW-0460">Magnesium</keyword>
<keyword evidence="13 14" id="KW-0472">Membrane</keyword>
<dbReference type="InterPro" id="IPR036691">
    <property type="entry name" value="Endo/exonu/phosph_ase_sf"/>
</dbReference>
<evidence type="ECO:0000256" key="7">
    <source>
        <dbReference type="ARBA" id="ARBA00022723"/>
    </source>
</evidence>
<dbReference type="InterPro" id="IPR005135">
    <property type="entry name" value="Endo/exonuclease/phosphatase"/>
</dbReference>
<keyword evidence="8" id="KW-0378">Hydrolase</keyword>
<evidence type="ECO:0000256" key="2">
    <source>
        <dbReference type="ARBA" id="ARBA00004760"/>
    </source>
</evidence>
<dbReference type="GO" id="GO:0004767">
    <property type="term" value="F:sphingomyelin phosphodiesterase activity"/>
    <property type="evidence" value="ECO:0007669"/>
    <property type="project" value="UniProtKB-EC"/>
</dbReference>
<evidence type="ECO:0000256" key="3">
    <source>
        <dbReference type="ARBA" id="ARBA00004991"/>
    </source>
</evidence>
<evidence type="ECO:0000256" key="9">
    <source>
        <dbReference type="ARBA" id="ARBA00022842"/>
    </source>
</evidence>
<dbReference type="AlphaFoldDB" id="A0AAW0T7J7"/>
<comment type="caution">
    <text evidence="16">The sequence shown here is derived from an EMBL/GenBank/DDBJ whole genome shotgun (WGS) entry which is preliminary data.</text>
</comment>
<feature type="transmembrane region" description="Helical" evidence="14">
    <location>
        <begin position="369"/>
        <end position="388"/>
    </location>
</feature>
<dbReference type="GO" id="GO:0016020">
    <property type="term" value="C:membrane"/>
    <property type="evidence" value="ECO:0007669"/>
    <property type="project" value="UniProtKB-SubCell"/>
</dbReference>
<name>A0AAW0T7J7_SCYPA</name>
<dbReference type="Gene3D" id="3.60.10.10">
    <property type="entry name" value="Endonuclease/exonuclease/phosphatase"/>
    <property type="match status" value="1"/>
</dbReference>
<dbReference type="Pfam" id="PF03372">
    <property type="entry name" value="Exo_endo_phos"/>
    <property type="match status" value="1"/>
</dbReference>